<protein>
    <submittedName>
        <fullName evidence="1">Uncharacterized protein</fullName>
    </submittedName>
</protein>
<dbReference type="GeneID" id="99669091"/>
<proteinExistence type="predicted"/>
<dbReference type="EMBL" id="LFJV01000099">
    <property type="protein sequence ID" value="KMM31434.1"/>
    <property type="molecule type" value="Genomic_DNA"/>
</dbReference>
<dbReference type="RefSeq" id="WP_004326133.1">
    <property type="nucleotide sequence ID" value="NZ_CASKCL010000283.1"/>
</dbReference>
<dbReference type="PATRIC" id="fig|328812.4.peg.5861"/>
<organism evidence="1 2">
    <name type="scientific">Parabacteroides goldsteinii</name>
    <dbReference type="NCBI Taxonomy" id="328812"/>
    <lineage>
        <taxon>Bacteria</taxon>
        <taxon>Pseudomonadati</taxon>
        <taxon>Bacteroidota</taxon>
        <taxon>Bacteroidia</taxon>
        <taxon>Bacteroidales</taxon>
        <taxon>Tannerellaceae</taxon>
        <taxon>Parabacteroides</taxon>
    </lineage>
</organism>
<name>A0A0J6CH33_9BACT</name>
<dbReference type="AlphaFoldDB" id="A0A0J6CH33"/>
<reference evidence="1 2" key="1">
    <citation type="submission" date="2015-06" db="EMBL/GenBank/DDBJ databases">
        <title>Draft Genome Sequence of Parabacteroides goldsteinii with Putative Novel Metallo-Beta-Lactamases Isolated from a Blood Culture from a Human Patient.</title>
        <authorList>
            <person name="Krogh T.J."/>
            <person name="Agergaard C.N."/>
            <person name="Moller-Jensen J."/>
            <person name="Justesen U.S."/>
        </authorList>
    </citation>
    <scope>NUCLEOTIDE SEQUENCE [LARGE SCALE GENOMIC DNA]</scope>
    <source>
        <strain evidence="1 2">910340</strain>
    </source>
</reference>
<dbReference type="Proteomes" id="UP000036166">
    <property type="component" value="Unassembled WGS sequence"/>
</dbReference>
<evidence type="ECO:0000313" key="1">
    <source>
        <dbReference type="EMBL" id="KMM31434.1"/>
    </source>
</evidence>
<evidence type="ECO:0000313" key="2">
    <source>
        <dbReference type="Proteomes" id="UP000036166"/>
    </source>
</evidence>
<sequence length="163" mass="19434">MGKQFEFYSHKNDDEMIANTLRSVFGELLCVPHYKGDLSPFDICANDRKMYLTGKSFQQYISYYTHEYYDGTTAEVLDYVKSPVLEYRVPFQREDMAYIAGRFYCCSDNNDFSQMVSKFFRKIKKKFLYVKFWKCYISNSIDVEASQFFIPNRIITINKEDLK</sequence>
<comment type="caution">
    <text evidence="1">The sequence shown here is derived from an EMBL/GenBank/DDBJ whole genome shotgun (WGS) entry which is preliminary data.</text>
</comment>
<accession>A0A0J6CH33</accession>
<gene>
    <name evidence="1" type="ORF">ACM15_22545</name>
</gene>